<feature type="compositionally biased region" description="Basic and acidic residues" evidence="1">
    <location>
        <begin position="57"/>
        <end position="68"/>
    </location>
</feature>
<reference evidence="3" key="1">
    <citation type="journal article" date="2015" name="Proc. Natl. Acad. Sci. U.S.A.">
        <title>Genome sequencing of adzuki bean (Vigna angularis) provides insight into high starch and low fat accumulation and domestication.</title>
        <authorList>
            <person name="Yang K."/>
            <person name="Tian Z."/>
            <person name="Chen C."/>
            <person name="Luo L."/>
            <person name="Zhao B."/>
            <person name="Wang Z."/>
            <person name="Yu L."/>
            <person name="Li Y."/>
            <person name="Sun Y."/>
            <person name="Li W."/>
            <person name="Chen Y."/>
            <person name="Li Y."/>
            <person name="Zhang Y."/>
            <person name="Ai D."/>
            <person name="Zhao J."/>
            <person name="Shang C."/>
            <person name="Ma Y."/>
            <person name="Wu B."/>
            <person name="Wang M."/>
            <person name="Gao L."/>
            <person name="Sun D."/>
            <person name="Zhang P."/>
            <person name="Guo F."/>
            <person name="Wang W."/>
            <person name="Li Y."/>
            <person name="Wang J."/>
            <person name="Varshney R.K."/>
            <person name="Wang J."/>
            <person name="Ling H.Q."/>
            <person name="Wan P."/>
        </authorList>
    </citation>
    <scope>NUCLEOTIDE SEQUENCE</scope>
    <source>
        <strain evidence="3">cv. Jingnong 6</strain>
    </source>
</reference>
<name>A0A0L9TX94_PHAAN</name>
<organism evidence="2 3">
    <name type="scientific">Phaseolus angularis</name>
    <name type="common">Azuki bean</name>
    <name type="synonym">Vigna angularis</name>
    <dbReference type="NCBI Taxonomy" id="3914"/>
    <lineage>
        <taxon>Eukaryota</taxon>
        <taxon>Viridiplantae</taxon>
        <taxon>Streptophyta</taxon>
        <taxon>Embryophyta</taxon>
        <taxon>Tracheophyta</taxon>
        <taxon>Spermatophyta</taxon>
        <taxon>Magnoliopsida</taxon>
        <taxon>eudicotyledons</taxon>
        <taxon>Gunneridae</taxon>
        <taxon>Pentapetalae</taxon>
        <taxon>rosids</taxon>
        <taxon>fabids</taxon>
        <taxon>Fabales</taxon>
        <taxon>Fabaceae</taxon>
        <taxon>Papilionoideae</taxon>
        <taxon>50 kb inversion clade</taxon>
        <taxon>NPAAA clade</taxon>
        <taxon>indigoferoid/millettioid clade</taxon>
        <taxon>Phaseoleae</taxon>
        <taxon>Vigna</taxon>
    </lineage>
</organism>
<protein>
    <submittedName>
        <fullName evidence="2">Uncharacterized protein</fullName>
    </submittedName>
</protein>
<dbReference type="Proteomes" id="UP000053144">
    <property type="component" value="Chromosome 2"/>
</dbReference>
<proteinExistence type="predicted"/>
<dbReference type="Gramene" id="KOM34804">
    <property type="protein sequence ID" value="KOM34804"/>
    <property type="gene ID" value="LR48_Vigan02g095400"/>
</dbReference>
<sequence>MPKIQSTGSEGEEEKSKKGDLTPRPATTPAASGNTGATFVHGLRRLALPRSNVGVAKRHESEGEKPGLDSDGGGNSRRTARRRWRRACRANPSLGYHFRRRTSAREKETLRCPAVLPP</sequence>
<feature type="region of interest" description="Disordered" evidence="1">
    <location>
        <begin position="1"/>
        <end position="86"/>
    </location>
</feature>
<dbReference type="AlphaFoldDB" id="A0A0L9TX94"/>
<accession>A0A0L9TX94</accession>
<dbReference type="EMBL" id="CM003372">
    <property type="protein sequence ID" value="KOM34804.1"/>
    <property type="molecule type" value="Genomic_DNA"/>
</dbReference>
<evidence type="ECO:0000313" key="2">
    <source>
        <dbReference type="EMBL" id="KOM34804.1"/>
    </source>
</evidence>
<gene>
    <name evidence="2" type="ORF">LR48_Vigan02g095400</name>
</gene>
<evidence type="ECO:0000313" key="3">
    <source>
        <dbReference type="Proteomes" id="UP000053144"/>
    </source>
</evidence>
<evidence type="ECO:0000256" key="1">
    <source>
        <dbReference type="SAM" id="MobiDB-lite"/>
    </source>
</evidence>